<dbReference type="InterPro" id="IPR004089">
    <property type="entry name" value="MCPsignal_dom"/>
</dbReference>
<dbReference type="PANTHER" id="PTHR32089:SF112">
    <property type="entry name" value="LYSOZYME-LIKE PROTEIN-RELATED"/>
    <property type="match status" value="1"/>
</dbReference>
<dbReference type="Pfam" id="PF00015">
    <property type="entry name" value="MCPsignal"/>
    <property type="match status" value="1"/>
</dbReference>
<evidence type="ECO:0000313" key="4">
    <source>
        <dbReference type="EMBL" id="QDR80471.1"/>
    </source>
</evidence>
<organism evidence="4 5">
    <name type="scientific">Sporomusa termitida</name>
    <dbReference type="NCBI Taxonomy" id="2377"/>
    <lineage>
        <taxon>Bacteria</taxon>
        <taxon>Bacillati</taxon>
        <taxon>Bacillota</taxon>
        <taxon>Negativicutes</taxon>
        <taxon>Selenomonadales</taxon>
        <taxon>Sporomusaceae</taxon>
        <taxon>Sporomusa</taxon>
    </lineage>
</organism>
<keyword evidence="5" id="KW-1185">Reference proteome</keyword>
<dbReference type="AlphaFoldDB" id="A0A517DSZ8"/>
<evidence type="ECO:0000313" key="5">
    <source>
        <dbReference type="Proteomes" id="UP000320776"/>
    </source>
</evidence>
<dbReference type="GO" id="GO:0007165">
    <property type="term" value="P:signal transduction"/>
    <property type="evidence" value="ECO:0007669"/>
    <property type="project" value="UniProtKB-KW"/>
</dbReference>
<dbReference type="RefSeq" id="WP_144350075.1">
    <property type="nucleotide sequence ID" value="NZ_CP036259.1"/>
</dbReference>
<sequence>MAEVSLLNCFTMVAKYIPQLVNGKVGMVVSDREKWLVSYSIPELEGQVVVGEALKPGSAAYQAMQQRQRVVVAVSSEVYGIPYIAVSLPVINEQGEVIGAVAVHESMERQDLLATAARQLSSSATQMASSIQSILAQAEELAASGRILKDMSVAANKEVAATDSVVGFIKNVASQTNLLGLNAAIEAARVGEMGRGFGVVAEEVRKLATNSAGSATQITTILNNIKNSIAKIGIEINQIDAVTEHQANTIQDLTAHSQTLMAMSEQLASLAANINNEQKGASR</sequence>
<accession>A0A517DSZ8</accession>
<keyword evidence="1 2" id="KW-0807">Transducer</keyword>
<name>A0A517DSZ8_9FIRM</name>
<dbReference type="SUPFAM" id="SSF58104">
    <property type="entry name" value="Methyl-accepting chemotaxis protein (MCP) signaling domain"/>
    <property type="match status" value="1"/>
</dbReference>
<dbReference type="GO" id="GO:0016020">
    <property type="term" value="C:membrane"/>
    <property type="evidence" value="ECO:0007669"/>
    <property type="project" value="InterPro"/>
</dbReference>
<evidence type="ECO:0000256" key="2">
    <source>
        <dbReference type="PROSITE-ProRule" id="PRU00284"/>
    </source>
</evidence>
<evidence type="ECO:0000259" key="3">
    <source>
        <dbReference type="PROSITE" id="PS50111"/>
    </source>
</evidence>
<dbReference type="OrthoDB" id="9807021at2"/>
<dbReference type="Proteomes" id="UP000320776">
    <property type="component" value="Chromosome"/>
</dbReference>
<reference evidence="4 5" key="1">
    <citation type="submission" date="2019-02" db="EMBL/GenBank/DDBJ databases">
        <title>Closed genome of Sporomusa termitida DSM 4440.</title>
        <authorList>
            <person name="Poehlein A."/>
            <person name="Daniel R."/>
        </authorList>
    </citation>
    <scope>NUCLEOTIDE SEQUENCE [LARGE SCALE GENOMIC DNA]</scope>
    <source>
        <strain evidence="4 5">DSM 4440</strain>
    </source>
</reference>
<dbReference type="Gene3D" id="1.10.287.950">
    <property type="entry name" value="Methyl-accepting chemotaxis protein"/>
    <property type="match status" value="1"/>
</dbReference>
<dbReference type="PANTHER" id="PTHR32089">
    <property type="entry name" value="METHYL-ACCEPTING CHEMOTAXIS PROTEIN MCPB"/>
    <property type="match status" value="1"/>
</dbReference>
<feature type="domain" description="Methyl-accepting transducer" evidence="3">
    <location>
        <begin position="100"/>
        <end position="283"/>
    </location>
</feature>
<dbReference type="CDD" id="cd18773">
    <property type="entry name" value="PDC1_HK_sensor"/>
    <property type="match status" value="1"/>
</dbReference>
<dbReference type="SMART" id="SM00283">
    <property type="entry name" value="MA"/>
    <property type="match status" value="1"/>
</dbReference>
<dbReference type="PROSITE" id="PS50111">
    <property type="entry name" value="CHEMOTAXIS_TRANSDUC_2"/>
    <property type="match status" value="1"/>
</dbReference>
<gene>
    <name evidence="4" type="primary">yfmS_5</name>
    <name evidence="4" type="ORF">SPTER_17990</name>
</gene>
<evidence type="ECO:0000256" key="1">
    <source>
        <dbReference type="ARBA" id="ARBA00023224"/>
    </source>
</evidence>
<proteinExistence type="predicted"/>
<dbReference type="InterPro" id="IPR029151">
    <property type="entry name" value="Sensor-like_sf"/>
</dbReference>
<dbReference type="EMBL" id="CP036259">
    <property type="protein sequence ID" value="QDR80471.1"/>
    <property type="molecule type" value="Genomic_DNA"/>
</dbReference>
<dbReference type="SUPFAM" id="SSF103190">
    <property type="entry name" value="Sensory domain-like"/>
    <property type="match status" value="1"/>
</dbReference>
<protein>
    <submittedName>
        <fullName evidence="4">Sensory transducer protein YfmS</fullName>
    </submittedName>
</protein>
<dbReference type="KEGG" id="sted:SPTER_17990"/>